<keyword evidence="2" id="KW-1185">Reference proteome</keyword>
<dbReference type="PANTHER" id="PTHR43747:SF4">
    <property type="entry name" value="FLAVIN-DEPENDENT TRYPTOPHAN HALOGENASE"/>
    <property type="match status" value="1"/>
</dbReference>
<dbReference type="Proteomes" id="UP001354971">
    <property type="component" value="Unassembled WGS sequence"/>
</dbReference>
<evidence type="ECO:0000313" key="2">
    <source>
        <dbReference type="Proteomes" id="UP001354971"/>
    </source>
</evidence>
<dbReference type="InterPro" id="IPR006905">
    <property type="entry name" value="Flavin_halogenase"/>
</dbReference>
<sequence>MGRISRICILGGGTAGWMSAAALSRKFKGLDLEITLVESDQIGTVGVGEATLPHIRLFNQALGIDEQNFMKSTEATFKLGIQFCDWGRLGDHYIHPFGDYGLPLDDLDFHQFWLRSRQGGNKVRLSDYSYPVLAAEKGRFRIPEGDVNTIGSNFGYAYQFDASLYARFLRSYSEENGTRRVEGRVNDVELDGETGAVRSVTLESGAKIEADLFVDCSGFRGLLIEQALETGYEDWSHWLPCNRAIAVPCESRGELLPYTRATARTAGWQWRIPLQHRTGNGHVYWNEFISDDEATSQLMSSLEGPSLADPKQLFFKTGRRKKFWNRNVVSIGLSAGFLEPLESTSIHLIQEGITALVELFPIDAIEAQDIAEYNDRMALNFERVRDFLLLHYVATQRDDSEMWRYFRSMELPDSLQEKISAWTARGYVLKYEFGTFLPPSWVAVMLGQNLVPESHDPRVDRYDMTTMMERLERIRMETAQAVAATPSQAEFLQQYGAASGSRPVLAAGH</sequence>
<dbReference type="SUPFAM" id="SSF51905">
    <property type="entry name" value="FAD/NAD(P)-binding domain"/>
    <property type="match status" value="1"/>
</dbReference>
<comment type="caution">
    <text evidence="1">The sequence shown here is derived from an EMBL/GenBank/DDBJ whole genome shotgun (WGS) entry which is preliminary data.</text>
</comment>
<evidence type="ECO:0000313" key="1">
    <source>
        <dbReference type="EMBL" id="MEE2526834.1"/>
    </source>
</evidence>
<dbReference type="Gene3D" id="3.50.50.60">
    <property type="entry name" value="FAD/NAD(P)-binding domain"/>
    <property type="match status" value="1"/>
</dbReference>
<dbReference type="EMBL" id="JAZDRP010000006">
    <property type="protein sequence ID" value="MEE2526834.1"/>
    <property type="molecule type" value="Genomic_DNA"/>
</dbReference>
<dbReference type="RefSeq" id="WP_330199497.1">
    <property type="nucleotide sequence ID" value="NZ_JAZDRP010000006.1"/>
</dbReference>
<dbReference type="PANTHER" id="PTHR43747">
    <property type="entry name" value="FAD-BINDING PROTEIN"/>
    <property type="match status" value="1"/>
</dbReference>
<name>A0ABU7LSE9_9PROT</name>
<dbReference type="InterPro" id="IPR050816">
    <property type="entry name" value="Flavin-dep_Halogenase_NPB"/>
</dbReference>
<dbReference type="PIRSF" id="PIRSF011396">
    <property type="entry name" value="Trp_halogenase"/>
    <property type="match status" value="1"/>
</dbReference>
<dbReference type="InterPro" id="IPR036188">
    <property type="entry name" value="FAD/NAD-bd_sf"/>
</dbReference>
<organism evidence="1 2">
    <name type="scientific">Hyphobacterium lacteum</name>
    <dbReference type="NCBI Taxonomy" id="3116575"/>
    <lineage>
        <taxon>Bacteria</taxon>
        <taxon>Pseudomonadati</taxon>
        <taxon>Pseudomonadota</taxon>
        <taxon>Alphaproteobacteria</taxon>
        <taxon>Maricaulales</taxon>
        <taxon>Maricaulaceae</taxon>
        <taxon>Hyphobacterium</taxon>
    </lineage>
</organism>
<reference evidence="1 2" key="1">
    <citation type="submission" date="2024-01" db="EMBL/GenBank/DDBJ databases">
        <title>Hyphobacterium bacterium isolated from marine sediment.</title>
        <authorList>
            <person name="Zhao S."/>
        </authorList>
    </citation>
    <scope>NUCLEOTIDE SEQUENCE [LARGE SCALE GENOMIC DNA]</scope>
    <source>
        <strain evidence="2">HN65</strain>
    </source>
</reference>
<dbReference type="InterPro" id="IPR033856">
    <property type="entry name" value="Trp_halogen"/>
</dbReference>
<proteinExistence type="predicted"/>
<dbReference type="Pfam" id="PF04820">
    <property type="entry name" value="Trp_halogenase"/>
    <property type="match status" value="1"/>
</dbReference>
<accession>A0ABU7LSE9</accession>
<gene>
    <name evidence="1" type="ORF">V0U79_10670</name>
</gene>
<protein>
    <submittedName>
        <fullName evidence="1">Tryptophan halogenase family protein</fullName>
    </submittedName>
</protein>